<dbReference type="AlphaFoldDB" id="A0A936YSG1"/>
<evidence type="ECO:0000256" key="2">
    <source>
        <dbReference type="ARBA" id="ARBA00009306"/>
    </source>
</evidence>
<feature type="domain" description="ABC transmembrane type-1" evidence="9">
    <location>
        <begin position="93"/>
        <end position="305"/>
    </location>
</feature>
<dbReference type="EMBL" id="JAEQNC010000003">
    <property type="protein sequence ID" value="MBL0371565.1"/>
    <property type="molecule type" value="Genomic_DNA"/>
</dbReference>
<proteinExistence type="inferred from homology"/>
<feature type="transmembrane region" description="Helical" evidence="8">
    <location>
        <begin position="98"/>
        <end position="118"/>
    </location>
</feature>
<dbReference type="InterPro" id="IPR000515">
    <property type="entry name" value="MetI-like"/>
</dbReference>
<comment type="subcellular location">
    <subcellularLocation>
        <location evidence="1 8">Cell membrane</location>
        <topology evidence="1 8">Multi-pass membrane protein</topology>
    </subcellularLocation>
</comment>
<reference evidence="10" key="1">
    <citation type="submission" date="2021-01" db="EMBL/GenBank/DDBJ databases">
        <title>Rhizobium sp. strain KVB221 16S ribosomal RNA gene Genome sequencing and assembly.</title>
        <authorList>
            <person name="Kang M."/>
        </authorList>
    </citation>
    <scope>NUCLEOTIDE SEQUENCE</scope>
    <source>
        <strain evidence="10">KVB221</strain>
    </source>
</reference>
<evidence type="ECO:0000256" key="1">
    <source>
        <dbReference type="ARBA" id="ARBA00004651"/>
    </source>
</evidence>
<feature type="transmembrane region" description="Helical" evidence="8">
    <location>
        <begin position="228"/>
        <end position="252"/>
    </location>
</feature>
<feature type="transmembrane region" description="Helical" evidence="8">
    <location>
        <begin position="35"/>
        <end position="59"/>
    </location>
</feature>
<evidence type="ECO:0000313" key="10">
    <source>
        <dbReference type="EMBL" id="MBL0371565.1"/>
    </source>
</evidence>
<dbReference type="Gene3D" id="1.10.3720.10">
    <property type="entry name" value="MetI-like"/>
    <property type="match status" value="1"/>
</dbReference>
<accession>A0A936YSG1</accession>
<keyword evidence="7 8" id="KW-0472">Membrane</keyword>
<keyword evidence="5 8" id="KW-0812">Transmembrane</keyword>
<sequence>MRKPRETDQALLARIDFARVAARERAGQRRNFRTAFLFMAPAIILVCGILLAPVAYNLWLSTTNWKKFKGLDEFIGLANYGKMATNPYFTEALINTGIWVLASILFPITIGLALAMFFRGIRLEGAFKTIIFIPRILAPTAVGVLWLLVYSPNGMFNTILSFLAGYKIDVGWLYEQATVTPATVVTFVWQTVGLVMVLMLLGLNAIPKDPLEAAHIDGASKLQVFTHIVLPMLLPTLLMVTILSVLAGFTVFDLLWVMGVSYPGQRSLSLAVFMYFEAFQKGNWAFGSAIAVVIGLVVLCVTWFQAWLQHRVDRMMK</sequence>
<name>A0A936YSG1_9HYPH</name>
<keyword evidence="4" id="KW-1003">Cell membrane</keyword>
<feature type="transmembrane region" description="Helical" evidence="8">
    <location>
        <begin position="187"/>
        <end position="207"/>
    </location>
</feature>
<organism evidence="10 11">
    <name type="scientific">Rhizobium setariae</name>
    <dbReference type="NCBI Taxonomy" id="2801340"/>
    <lineage>
        <taxon>Bacteria</taxon>
        <taxon>Pseudomonadati</taxon>
        <taxon>Pseudomonadota</taxon>
        <taxon>Alphaproteobacteria</taxon>
        <taxon>Hyphomicrobiales</taxon>
        <taxon>Rhizobiaceae</taxon>
        <taxon>Rhizobium/Agrobacterium group</taxon>
        <taxon>Rhizobium</taxon>
    </lineage>
</organism>
<evidence type="ECO:0000256" key="7">
    <source>
        <dbReference type="ARBA" id="ARBA00023136"/>
    </source>
</evidence>
<evidence type="ECO:0000256" key="4">
    <source>
        <dbReference type="ARBA" id="ARBA00022475"/>
    </source>
</evidence>
<feature type="transmembrane region" description="Helical" evidence="8">
    <location>
        <begin position="130"/>
        <end position="150"/>
    </location>
</feature>
<dbReference type="InterPro" id="IPR035906">
    <property type="entry name" value="MetI-like_sf"/>
</dbReference>
<keyword evidence="11" id="KW-1185">Reference proteome</keyword>
<keyword evidence="3 8" id="KW-0813">Transport</keyword>
<evidence type="ECO:0000256" key="3">
    <source>
        <dbReference type="ARBA" id="ARBA00022448"/>
    </source>
</evidence>
<comment type="similarity">
    <text evidence="2 8">Belongs to the binding-protein-dependent transport system permease family.</text>
</comment>
<dbReference type="GO" id="GO:0005886">
    <property type="term" value="C:plasma membrane"/>
    <property type="evidence" value="ECO:0007669"/>
    <property type="project" value="UniProtKB-SubCell"/>
</dbReference>
<dbReference type="PANTHER" id="PTHR43227:SF8">
    <property type="entry name" value="DIACETYLCHITOBIOSE UPTAKE SYSTEM PERMEASE PROTEIN DASB"/>
    <property type="match status" value="1"/>
</dbReference>
<evidence type="ECO:0000259" key="9">
    <source>
        <dbReference type="PROSITE" id="PS50928"/>
    </source>
</evidence>
<protein>
    <submittedName>
        <fullName evidence="10">Sugar ABC transporter permease</fullName>
    </submittedName>
</protein>
<dbReference type="Pfam" id="PF00528">
    <property type="entry name" value="BPD_transp_1"/>
    <property type="match status" value="1"/>
</dbReference>
<evidence type="ECO:0000256" key="6">
    <source>
        <dbReference type="ARBA" id="ARBA00022989"/>
    </source>
</evidence>
<dbReference type="InterPro" id="IPR050809">
    <property type="entry name" value="UgpAE/MalFG_permease"/>
</dbReference>
<dbReference type="SUPFAM" id="SSF161098">
    <property type="entry name" value="MetI-like"/>
    <property type="match status" value="1"/>
</dbReference>
<evidence type="ECO:0000256" key="5">
    <source>
        <dbReference type="ARBA" id="ARBA00022692"/>
    </source>
</evidence>
<comment type="caution">
    <text evidence="10">The sequence shown here is derived from an EMBL/GenBank/DDBJ whole genome shotgun (WGS) entry which is preliminary data.</text>
</comment>
<dbReference type="RefSeq" id="WP_201654600.1">
    <property type="nucleotide sequence ID" value="NZ_JAEQNC010000003.1"/>
</dbReference>
<dbReference type="PROSITE" id="PS50928">
    <property type="entry name" value="ABC_TM1"/>
    <property type="match status" value="1"/>
</dbReference>
<evidence type="ECO:0000256" key="8">
    <source>
        <dbReference type="RuleBase" id="RU363032"/>
    </source>
</evidence>
<dbReference type="CDD" id="cd06261">
    <property type="entry name" value="TM_PBP2"/>
    <property type="match status" value="1"/>
</dbReference>
<dbReference type="GO" id="GO:0055085">
    <property type="term" value="P:transmembrane transport"/>
    <property type="evidence" value="ECO:0007669"/>
    <property type="project" value="InterPro"/>
</dbReference>
<keyword evidence="6 8" id="KW-1133">Transmembrane helix</keyword>
<dbReference type="Proteomes" id="UP000633219">
    <property type="component" value="Unassembled WGS sequence"/>
</dbReference>
<dbReference type="PANTHER" id="PTHR43227">
    <property type="entry name" value="BLL4140 PROTEIN"/>
    <property type="match status" value="1"/>
</dbReference>
<evidence type="ECO:0000313" key="11">
    <source>
        <dbReference type="Proteomes" id="UP000633219"/>
    </source>
</evidence>
<gene>
    <name evidence="10" type="ORF">JJB09_05950</name>
</gene>
<feature type="transmembrane region" description="Helical" evidence="8">
    <location>
        <begin position="284"/>
        <end position="308"/>
    </location>
</feature>